<keyword evidence="3" id="KW-1185">Reference proteome</keyword>
<dbReference type="PANTHER" id="PTHR35764:SF1">
    <property type="entry name" value="PROTEIN SHORTAGE IN CHIASMATA 1"/>
    <property type="match status" value="1"/>
</dbReference>
<dbReference type="AlphaFoldDB" id="A0AAQ3S4F2"/>
<feature type="compositionally biased region" description="Polar residues" evidence="1">
    <location>
        <begin position="1046"/>
        <end position="1067"/>
    </location>
</feature>
<dbReference type="PANTHER" id="PTHR35764">
    <property type="entry name" value="PROTEIN SHORTAGE IN CHIASMATA 1"/>
    <property type="match status" value="1"/>
</dbReference>
<organism evidence="2 3">
    <name type="scientific">Vigna mungo</name>
    <name type="common">Black gram</name>
    <name type="synonym">Phaseolus mungo</name>
    <dbReference type="NCBI Taxonomy" id="3915"/>
    <lineage>
        <taxon>Eukaryota</taxon>
        <taxon>Viridiplantae</taxon>
        <taxon>Streptophyta</taxon>
        <taxon>Embryophyta</taxon>
        <taxon>Tracheophyta</taxon>
        <taxon>Spermatophyta</taxon>
        <taxon>Magnoliopsida</taxon>
        <taxon>eudicotyledons</taxon>
        <taxon>Gunneridae</taxon>
        <taxon>Pentapetalae</taxon>
        <taxon>rosids</taxon>
        <taxon>fabids</taxon>
        <taxon>Fabales</taxon>
        <taxon>Fabaceae</taxon>
        <taxon>Papilionoideae</taxon>
        <taxon>50 kb inversion clade</taxon>
        <taxon>NPAAA clade</taxon>
        <taxon>indigoferoid/millettioid clade</taxon>
        <taxon>Phaseoleae</taxon>
        <taxon>Vigna</taxon>
    </lineage>
</organism>
<evidence type="ECO:0000313" key="3">
    <source>
        <dbReference type="Proteomes" id="UP001374535"/>
    </source>
</evidence>
<protein>
    <recommendedName>
        <fullName evidence="4">Protein SHORTAGE IN CHIASMATA 1</fullName>
    </recommendedName>
</protein>
<dbReference type="InterPro" id="IPR038824">
    <property type="entry name" value="SHOC1-like"/>
</dbReference>
<gene>
    <name evidence="2" type="ORF">V8G54_013589</name>
</gene>
<proteinExistence type="predicted"/>
<dbReference type="GO" id="GO:0000712">
    <property type="term" value="P:resolution of meiotic recombination intermediates"/>
    <property type="evidence" value="ECO:0007669"/>
    <property type="project" value="TreeGrafter"/>
</dbReference>
<dbReference type="EMBL" id="CP144697">
    <property type="protein sequence ID" value="WVZ16023.1"/>
    <property type="molecule type" value="Genomic_DNA"/>
</dbReference>
<feature type="region of interest" description="Disordered" evidence="1">
    <location>
        <begin position="1034"/>
        <end position="1072"/>
    </location>
</feature>
<evidence type="ECO:0008006" key="4">
    <source>
        <dbReference type="Google" id="ProtNLM"/>
    </source>
</evidence>
<reference evidence="2 3" key="1">
    <citation type="journal article" date="2023" name="Life. Sci Alliance">
        <title>Evolutionary insights into 3D genome organization and epigenetic landscape of Vigna mungo.</title>
        <authorList>
            <person name="Junaid A."/>
            <person name="Singh B."/>
            <person name="Bhatia S."/>
        </authorList>
    </citation>
    <scope>NUCLEOTIDE SEQUENCE [LARGE SCALE GENOMIC DNA]</scope>
    <source>
        <strain evidence="2">Urdbean</strain>
    </source>
</reference>
<evidence type="ECO:0000313" key="2">
    <source>
        <dbReference type="EMBL" id="WVZ16023.1"/>
    </source>
</evidence>
<dbReference type="Proteomes" id="UP001374535">
    <property type="component" value="Chromosome 4"/>
</dbReference>
<evidence type="ECO:0000256" key="1">
    <source>
        <dbReference type="SAM" id="MobiDB-lite"/>
    </source>
</evidence>
<accession>A0AAQ3S4F2</accession>
<name>A0AAQ3S4F2_VIGMU</name>
<sequence>MQAFEAFYKTKTSDDLITKDCMFKKEFNFKSFDELIVSNEIALTDNMFKSLPVPVISDQQRMINLHDIIGEQISSLKTRPLSASDGIYLNWDLLEEDRCNRKISNWYQDILAKIDLNNEDFVGKPFDYGKLVFGLVFCDDNVDECETKQDEELQKMLSDCMPLIDNHPVEFASGKISEHVSFKKGCGEQLPDKMAERASLLFKSMSEISNLDYFLNPQKVTDEGNYNYAVESNNTNVSIPKVSSTDLKVDTQSLGSHTVLHRVKLSDNIVALAGYFKESYLAILHRDTEMTKTHKSNVDYFKLLSLQRQKLFEYHANGNNMAFIVLCAIKQAAWYLCFYGLHPAFLYLDKLCQNLEYLKSRLGILKSLIEDEKRKVDNNVTLAHPSLTIVKEIFQSYIKRDSLKTLIVAEEVFWSSLKNLLISLGLSFSEQNGPTRNHPYANTGPEGTDTKMKELMISDCLLVSQRHVSSLFLLNKFDIILEYGGSYASSRIYDISKNLVGLPHLHFLTVEFDGHAALKALCEGVELHPNTEMLLVFEGEFNFLSTVMESSDGLYAAATSLGIDLQIFFSYSPELTNEVIVSCIKTATNTTRGLYPKMPDSVTLAESFLTEFPGINPLTAHSILSSGVMLNEFLAWSHEQRMHVLEKYHVPEESISLFSVFCRYGEREDSKSIMTDCSSSVSSGLDSDRCCLYQVQNERKRKHSISSHHMDDLCFDELTQFETLNPAVEAAPDSSTLPKLFNFDIPKNHERSSEFAKTSLSMSEFFDQKKSMGAATMRIRSGVSYSPGNCKAPPKLEQLRQPGLSLKNKDLAQNEILDTDLMGKSVNWHSLSNSEKLHEDVRGEVVDLTDSPLFDKSFDIPDSMYFKNLITEIEKDPMRKNKVARTLSFDNCSHPETNSSKIWRSLKDTQGDVDEFHEPDFGENVFPLDLKSHGNIGLTKASVRNLEEAPFKEELSHLSETPLSFARRSACLLKNSPWTTEFINKVKEKSKLRQKSLSSESSGPYFGYPGNMSKAFKRRSPSIIDFFKYQPGRISGNVPEQKRQKQSGLSSNSTKKGRYSTSSSSWTPKDKRSTKVRLYSTFMFIKVKIRQKEEG</sequence>